<dbReference type="CDD" id="cd00593">
    <property type="entry name" value="RIBOc"/>
    <property type="match status" value="1"/>
</dbReference>
<keyword evidence="2" id="KW-0255">Endonuclease</keyword>
<protein>
    <recommendedName>
        <fullName evidence="5">RNase III domain-containing protein</fullName>
    </recommendedName>
</protein>
<dbReference type="RefSeq" id="XP_031862254.1">
    <property type="nucleotide sequence ID" value="XM_032003396.1"/>
</dbReference>
<dbReference type="GeneID" id="43587519"/>
<proteinExistence type="predicted"/>
<accession>A0A5M6C2H8</accession>
<evidence type="ECO:0000256" key="1">
    <source>
        <dbReference type="ARBA" id="ARBA00022722"/>
    </source>
</evidence>
<dbReference type="SMART" id="SM00358">
    <property type="entry name" value="DSRM"/>
    <property type="match status" value="1"/>
</dbReference>
<dbReference type="SMART" id="SM00535">
    <property type="entry name" value="RIBOc"/>
    <property type="match status" value="1"/>
</dbReference>
<organism evidence="6 7">
    <name type="scientific">Kwoniella shandongensis</name>
    <dbReference type="NCBI Taxonomy" id="1734106"/>
    <lineage>
        <taxon>Eukaryota</taxon>
        <taxon>Fungi</taxon>
        <taxon>Dikarya</taxon>
        <taxon>Basidiomycota</taxon>
        <taxon>Agaricomycotina</taxon>
        <taxon>Tremellomycetes</taxon>
        <taxon>Tremellales</taxon>
        <taxon>Cryptococcaceae</taxon>
        <taxon>Kwoniella</taxon>
    </lineage>
</organism>
<dbReference type="EMBL" id="CP144060">
    <property type="protein sequence ID" value="WWD21017.1"/>
    <property type="molecule type" value="Genomic_DNA"/>
</dbReference>
<dbReference type="InterPro" id="IPR014720">
    <property type="entry name" value="dsRBD_dom"/>
</dbReference>
<evidence type="ECO:0000256" key="4">
    <source>
        <dbReference type="ARBA" id="ARBA00022884"/>
    </source>
</evidence>
<dbReference type="InterPro" id="IPR036389">
    <property type="entry name" value="RNase_III_sf"/>
</dbReference>
<sequence length="334" mass="37211">MASSLLNLVLPPLPLDTFTLPPLPPIEDKALEKKVYTHTSYHALPRRGEERFEDEADNRDNEKLEHVGDSYLGCAVTALLHDLYPNLKEGHATLLKGHLVSNTTLAQLSRHYDLPSHLIAAPDALYNLKSGDKTVANLFEAYVAGVYYSYLKHGNTATRRVVPTPPQTPSKRRVIVDEDPDPPSPVVSPTLELPEHPSLSSASEEVRVKPTRGQAMDHLETWLRPLFTPLAAWVLQLIKVEYKRLEVSNAERGGESDLDEKAKGAMSRLNEWFIHKGKGMPEYQSSRSGSDMWTTQCIATDKEGKQWFGEATRSTKAKASTVAAYKVCLEFGLL</sequence>
<dbReference type="GO" id="GO:0005654">
    <property type="term" value="C:nucleoplasm"/>
    <property type="evidence" value="ECO:0007669"/>
    <property type="project" value="TreeGrafter"/>
</dbReference>
<dbReference type="PANTHER" id="PTHR11207">
    <property type="entry name" value="RIBONUCLEASE III"/>
    <property type="match status" value="1"/>
</dbReference>
<evidence type="ECO:0000259" key="5">
    <source>
        <dbReference type="PROSITE" id="PS50142"/>
    </source>
</evidence>
<dbReference type="KEGG" id="ksn:43587519"/>
<evidence type="ECO:0000256" key="2">
    <source>
        <dbReference type="ARBA" id="ARBA00022759"/>
    </source>
</evidence>
<dbReference type="InterPro" id="IPR000999">
    <property type="entry name" value="RNase_III_dom"/>
</dbReference>
<dbReference type="AlphaFoldDB" id="A0A5M6C2H8"/>
<reference evidence="6" key="2">
    <citation type="submission" date="2024-01" db="EMBL/GenBank/DDBJ databases">
        <title>Comparative genomics of Cryptococcus and Kwoniella reveals pathogenesis evolution and contrasting modes of karyotype evolution via chromosome fusion or intercentromeric recombination.</title>
        <authorList>
            <person name="Coelho M.A."/>
            <person name="David-Palma M."/>
            <person name="Shea T."/>
            <person name="Bowers K."/>
            <person name="McGinley-Smith S."/>
            <person name="Mohammad A.W."/>
            <person name="Gnirke A."/>
            <person name="Yurkov A.M."/>
            <person name="Nowrousian M."/>
            <person name="Sun S."/>
            <person name="Cuomo C.A."/>
            <person name="Heitman J."/>
        </authorList>
    </citation>
    <scope>NUCLEOTIDE SEQUENCE</scope>
    <source>
        <strain evidence="6">CBS 12478</strain>
    </source>
</reference>
<dbReference type="GO" id="GO:0034475">
    <property type="term" value="P:U4 snRNA 3'-end processing"/>
    <property type="evidence" value="ECO:0007669"/>
    <property type="project" value="TreeGrafter"/>
</dbReference>
<gene>
    <name evidence="6" type="ORF">CI109_105498</name>
</gene>
<feature type="domain" description="RNase III" evidence="5">
    <location>
        <begin position="26"/>
        <end position="151"/>
    </location>
</feature>
<name>A0A5M6C2H8_9TREE</name>
<evidence type="ECO:0000313" key="7">
    <source>
        <dbReference type="Proteomes" id="UP000322225"/>
    </source>
</evidence>
<dbReference type="SUPFAM" id="SSF54768">
    <property type="entry name" value="dsRNA-binding domain-like"/>
    <property type="match status" value="1"/>
</dbReference>
<dbReference type="Gene3D" id="3.30.160.20">
    <property type="match status" value="1"/>
</dbReference>
<dbReference type="PANTHER" id="PTHR11207:SF0">
    <property type="entry name" value="RIBONUCLEASE 3"/>
    <property type="match status" value="1"/>
</dbReference>
<dbReference type="GO" id="GO:0004525">
    <property type="term" value="F:ribonuclease III activity"/>
    <property type="evidence" value="ECO:0007669"/>
    <property type="project" value="InterPro"/>
</dbReference>
<evidence type="ECO:0000256" key="3">
    <source>
        <dbReference type="ARBA" id="ARBA00022801"/>
    </source>
</evidence>
<evidence type="ECO:0000313" key="6">
    <source>
        <dbReference type="EMBL" id="WWD21017.1"/>
    </source>
</evidence>
<dbReference type="GO" id="GO:0003723">
    <property type="term" value="F:RNA binding"/>
    <property type="evidence" value="ECO:0007669"/>
    <property type="project" value="UniProtKB-KW"/>
</dbReference>
<dbReference type="PROSITE" id="PS50142">
    <property type="entry name" value="RNASE_3_2"/>
    <property type="match status" value="1"/>
</dbReference>
<reference evidence="6" key="1">
    <citation type="submission" date="2017-08" db="EMBL/GenBank/DDBJ databases">
        <authorList>
            <person name="Cuomo C."/>
            <person name="Billmyre B."/>
            <person name="Heitman J."/>
        </authorList>
    </citation>
    <scope>NUCLEOTIDE SEQUENCE</scope>
    <source>
        <strain evidence="6">CBS 12478</strain>
    </source>
</reference>
<dbReference type="GO" id="GO:0006364">
    <property type="term" value="P:rRNA processing"/>
    <property type="evidence" value="ECO:0007669"/>
    <property type="project" value="TreeGrafter"/>
</dbReference>
<keyword evidence="4" id="KW-0694">RNA-binding</keyword>
<dbReference type="SUPFAM" id="SSF69065">
    <property type="entry name" value="RNase III domain-like"/>
    <property type="match status" value="1"/>
</dbReference>
<keyword evidence="3" id="KW-0378">Hydrolase</keyword>
<dbReference type="Gene3D" id="1.10.1520.10">
    <property type="entry name" value="Ribonuclease III domain"/>
    <property type="match status" value="1"/>
</dbReference>
<dbReference type="OrthoDB" id="2392202at2759"/>
<dbReference type="GO" id="GO:0006369">
    <property type="term" value="P:termination of RNA polymerase II transcription"/>
    <property type="evidence" value="ECO:0007669"/>
    <property type="project" value="TreeGrafter"/>
</dbReference>
<dbReference type="Proteomes" id="UP000322225">
    <property type="component" value="Chromosome 10"/>
</dbReference>
<keyword evidence="7" id="KW-1185">Reference proteome</keyword>
<keyword evidence="1" id="KW-0540">Nuclease</keyword>
<dbReference type="Pfam" id="PF00636">
    <property type="entry name" value="Ribonuclease_3"/>
    <property type="match status" value="1"/>
</dbReference>